<dbReference type="Proteomes" id="UP000252733">
    <property type="component" value="Unassembled WGS sequence"/>
</dbReference>
<dbReference type="SUPFAM" id="SSF55874">
    <property type="entry name" value="ATPase domain of HSP90 chaperone/DNA topoisomerase II/histidine kinase"/>
    <property type="match status" value="1"/>
</dbReference>
<name>A0A2T0XRV2_9BACT</name>
<dbReference type="Pfam" id="PF00512">
    <property type="entry name" value="HisKA"/>
    <property type="match status" value="1"/>
</dbReference>
<keyword evidence="12" id="KW-1133">Transmembrane helix</keyword>
<dbReference type="InterPro" id="IPR001789">
    <property type="entry name" value="Sig_transdc_resp-reg_receiver"/>
</dbReference>
<dbReference type="Pfam" id="PF13426">
    <property type="entry name" value="PAS_9"/>
    <property type="match status" value="1"/>
</dbReference>
<dbReference type="InterPro" id="IPR003661">
    <property type="entry name" value="HisK_dim/P_dom"/>
</dbReference>
<dbReference type="SMART" id="SM00388">
    <property type="entry name" value="HisKA"/>
    <property type="match status" value="1"/>
</dbReference>
<dbReference type="EC" id="2.7.13.3" evidence="2"/>
<dbReference type="EMBL" id="QPIZ01000017">
    <property type="protein sequence ID" value="RCW31609.1"/>
    <property type="molecule type" value="Genomic_DNA"/>
</dbReference>
<organism evidence="17 18">
    <name type="scientific">Marinilabilia salmonicolor</name>
    <dbReference type="NCBI Taxonomy" id="989"/>
    <lineage>
        <taxon>Bacteria</taxon>
        <taxon>Pseudomonadati</taxon>
        <taxon>Bacteroidota</taxon>
        <taxon>Bacteroidia</taxon>
        <taxon>Marinilabiliales</taxon>
        <taxon>Marinilabiliaceae</taxon>
        <taxon>Marinilabilia</taxon>
    </lineage>
</organism>
<keyword evidence="18" id="KW-1185">Reference proteome</keyword>
<gene>
    <name evidence="17" type="ORF">DFO77_11754</name>
</gene>
<evidence type="ECO:0000256" key="5">
    <source>
        <dbReference type="ARBA" id="ARBA00022741"/>
    </source>
</evidence>
<evidence type="ECO:0000259" key="14">
    <source>
        <dbReference type="PROSITE" id="PS50110"/>
    </source>
</evidence>
<dbReference type="SMART" id="SM00387">
    <property type="entry name" value="HATPase_c"/>
    <property type="match status" value="1"/>
</dbReference>
<dbReference type="AlphaFoldDB" id="A0A2T0XRV2"/>
<dbReference type="InterPro" id="IPR004358">
    <property type="entry name" value="Sig_transdc_His_kin-like_C"/>
</dbReference>
<keyword evidence="12" id="KW-0812">Transmembrane</keyword>
<sequence>MVLKTSKKILKRLPFGKSSGLFKEPLINKLYLLLGIFIFTIASILIIGNYFDKTYTIHYQNTIRNQEQKQRIEALLKENLLNINLDFKSYSSVSHPQQLSNLQNRIRQNINRSLTMLEKLDKGGSITVIKAVNMENADRIAEIIDYRADEYTGTIPEIRDIPSMLYELQSLSAKITGSLKGQMAGTAPVAKENLESISFYQKQAESILSRIYEIENQISFQISKTISDLNERSIFVFERYSWIKYLSLIIFSLLVAGITFIIINQIGLVILHRRKAEETNVKLLKAVEQSPVSIMITNTNGIIEYVNKSFEQKNNLTKKEIEGTSLHLLQSDKNDEFARILLENIQEGRTWNGEIRSTNEKGETTWDKIYITPVLNDENTISNFIAIKEDVTEKRLLTQSLRESIETLKTITENLPVGILITDESRNIVQINSTAATIMGFDNLEDAIQEVKNQGYNKLFETIKHEHYKDDGSGLTISTMEERLNVRENNISRVILKNIIPLKINNQQVRLEAFMDISAQKEMQHREAEANKAKSEFLANMSHEIRTPMNGIIGATELLGQTRLNREQQNIITIISRSCDNLLNIINDILDFSKIEAGKMKIESYSFNIRSTVDYLLDQMAFRSHDKNLELIASVEETIPSYLLGDEGRLIQIIINLMGNAVKFTQEGEVVLKVDLEKQEGQSLSVHFAIEDSGIGIPPDKKEKIFESFTQADGSTTRKYGGTGLGTSISKMLVELMGGKIWVESPNPNFAWSEENPGSVFHFTVPLKADKKNQQDDFKNPRMKSLKALIVDNHKTNLLLLKKAFHNWGITPVTVSDEKSASEKLRGDKNFDLILIDSHIFSNNEETGIQKIKEAAPKIKTLLFTSQNKHSFKGFDMVLEKPIKHTELFHIINQLIFGIDTNKGDENFSSKPKENKKILLVEDNPINQKITEKMLSRIGVVTTITNNGAEAVDLLVNNQETFDAILMDIQMPVLNGLDATRELRKAGISTPIIAMTANVLKGDREACLEAGMNDYIGKPVKLNDLQHTIQKWM</sequence>
<dbReference type="STRING" id="1168289.GCA_000259075_03161"/>
<evidence type="ECO:0000313" key="18">
    <source>
        <dbReference type="Proteomes" id="UP000252733"/>
    </source>
</evidence>
<dbReference type="NCBIfam" id="TIGR00229">
    <property type="entry name" value="sensory_box"/>
    <property type="match status" value="1"/>
</dbReference>
<keyword evidence="6" id="KW-0418">Kinase</keyword>
<dbReference type="Gene3D" id="3.30.565.10">
    <property type="entry name" value="Histidine kinase-like ATPase, C-terminal domain"/>
    <property type="match status" value="1"/>
</dbReference>
<dbReference type="SUPFAM" id="SSF52172">
    <property type="entry name" value="CheY-like"/>
    <property type="match status" value="2"/>
</dbReference>
<dbReference type="InterPro" id="IPR035965">
    <property type="entry name" value="PAS-like_dom_sf"/>
</dbReference>
<comment type="catalytic activity">
    <reaction evidence="1">
        <text>ATP + protein L-histidine = ADP + protein N-phospho-L-histidine.</text>
        <dbReference type="EC" id="2.7.13.3"/>
    </reaction>
</comment>
<dbReference type="CDD" id="cd16922">
    <property type="entry name" value="HATPase_EvgS-ArcB-TorS-like"/>
    <property type="match status" value="1"/>
</dbReference>
<reference evidence="17 18" key="1">
    <citation type="submission" date="2018-07" db="EMBL/GenBank/DDBJ databases">
        <title>Freshwater and sediment microbial communities from various areas in North America, analyzing microbe dynamics in response to fracking.</title>
        <authorList>
            <person name="Lamendella R."/>
        </authorList>
    </citation>
    <scope>NUCLEOTIDE SEQUENCE [LARGE SCALE GENOMIC DNA]</scope>
    <source>
        <strain evidence="17 18">160A</strain>
    </source>
</reference>
<evidence type="ECO:0000256" key="11">
    <source>
        <dbReference type="PROSITE-ProRule" id="PRU00169"/>
    </source>
</evidence>
<dbReference type="InterPro" id="IPR036890">
    <property type="entry name" value="HATPase_C_sf"/>
</dbReference>
<protein>
    <recommendedName>
        <fullName evidence="10">Sensory/regulatory protein RpfC</fullName>
        <ecNumber evidence="2">2.7.13.3</ecNumber>
    </recommendedName>
</protein>
<dbReference type="Gene3D" id="1.10.287.130">
    <property type="match status" value="1"/>
</dbReference>
<evidence type="ECO:0000256" key="10">
    <source>
        <dbReference type="ARBA" id="ARBA00068150"/>
    </source>
</evidence>
<proteinExistence type="predicted"/>
<evidence type="ECO:0000313" key="17">
    <source>
        <dbReference type="EMBL" id="RCW31609.1"/>
    </source>
</evidence>
<dbReference type="SUPFAM" id="SSF55785">
    <property type="entry name" value="PYP-like sensor domain (PAS domain)"/>
    <property type="match status" value="2"/>
</dbReference>
<evidence type="ECO:0000256" key="6">
    <source>
        <dbReference type="ARBA" id="ARBA00022777"/>
    </source>
</evidence>
<dbReference type="PROSITE" id="PS50113">
    <property type="entry name" value="PAC"/>
    <property type="match status" value="1"/>
</dbReference>
<dbReference type="CDD" id="cd00156">
    <property type="entry name" value="REC"/>
    <property type="match status" value="1"/>
</dbReference>
<dbReference type="Gene3D" id="3.30.450.20">
    <property type="entry name" value="PAS domain"/>
    <property type="match status" value="2"/>
</dbReference>
<dbReference type="InterPro" id="IPR000014">
    <property type="entry name" value="PAS"/>
</dbReference>
<dbReference type="PROSITE" id="PS50112">
    <property type="entry name" value="PAS"/>
    <property type="match status" value="2"/>
</dbReference>
<dbReference type="Pfam" id="PF00072">
    <property type="entry name" value="Response_reg"/>
    <property type="match status" value="1"/>
</dbReference>
<feature type="domain" description="PAS" evidence="15">
    <location>
        <begin position="404"/>
        <end position="445"/>
    </location>
</feature>
<dbReference type="PANTHER" id="PTHR45339:SF1">
    <property type="entry name" value="HYBRID SIGNAL TRANSDUCTION HISTIDINE KINASE J"/>
    <property type="match status" value="1"/>
</dbReference>
<dbReference type="SUPFAM" id="SSF47384">
    <property type="entry name" value="Homodimeric domain of signal transducing histidine kinase"/>
    <property type="match status" value="1"/>
</dbReference>
<evidence type="ECO:0000259" key="16">
    <source>
        <dbReference type="PROSITE" id="PS50113"/>
    </source>
</evidence>
<dbReference type="InterPro" id="IPR003594">
    <property type="entry name" value="HATPase_dom"/>
</dbReference>
<dbReference type="FunFam" id="3.30.565.10:FF:000010">
    <property type="entry name" value="Sensor histidine kinase RcsC"/>
    <property type="match status" value="1"/>
</dbReference>
<evidence type="ECO:0000256" key="7">
    <source>
        <dbReference type="ARBA" id="ARBA00022840"/>
    </source>
</evidence>
<feature type="domain" description="Histidine kinase" evidence="13">
    <location>
        <begin position="540"/>
        <end position="769"/>
    </location>
</feature>
<keyword evidence="8" id="KW-0902">Two-component regulatory system</keyword>
<comment type="caution">
    <text evidence="17">The sequence shown here is derived from an EMBL/GenBank/DDBJ whole genome shotgun (WGS) entry which is preliminary data.</text>
</comment>
<keyword evidence="12" id="KW-0472">Membrane</keyword>
<evidence type="ECO:0000256" key="1">
    <source>
        <dbReference type="ARBA" id="ARBA00000085"/>
    </source>
</evidence>
<keyword evidence="4" id="KW-0808">Transferase</keyword>
<dbReference type="PANTHER" id="PTHR45339">
    <property type="entry name" value="HYBRID SIGNAL TRANSDUCTION HISTIDINE KINASE J"/>
    <property type="match status" value="1"/>
</dbReference>
<keyword evidence="5" id="KW-0547">Nucleotide-binding</keyword>
<keyword evidence="3 11" id="KW-0597">Phosphoprotein</keyword>
<feature type="modified residue" description="4-aspartylphosphate" evidence="11">
    <location>
        <position position="837"/>
    </location>
</feature>
<dbReference type="InterPro" id="IPR036097">
    <property type="entry name" value="HisK_dim/P_sf"/>
</dbReference>
<dbReference type="OrthoDB" id="9796457at2"/>
<dbReference type="Pfam" id="PF02518">
    <property type="entry name" value="HATPase_c"/>
    <property type="match status" value="1"/>
</dbReference>
<dbReference type="GO" id="GO:0005524">
    <property type="term" value="F:ATP binding"/>
    <property type="evidence" value="ECO:0007669"/>
    <property type="project" value="UniProtKB-KW"/>
</dbReference>
<comment type="subunit">
    <text evidence="9">At low DSF concentrations, interacts with RpfF.</text>
</comment>
<dbReference type="Gene3D" id="3.40.50.2300">
    <property type="match status" value="2"/>
</dbReference>
<evidence type="ECO:0000259" key="13">
    <source>
        <dbReference type="PROSITE" id="PS50109"/>
    </source>
</evidence>
<dbReference type="InterPro" id="IPR000700">
    <property type="entry name" value="PAS-assoc_C"/>
</dbReference>
<dbReference type="CDD" id="cd00082">
    <property type="entry name" value="HisKA"/>
    <property type="match status" value="1"/>
</dbReference>
<feature type="domain" description="Response regulatory" evidence="14">
    <location>
        <begin position="787"/>
        <end position="896"/>
    </location>
</feature>
<keyword evidence="7" id="KW-0067">ATP-binding</keyword>
<evidence type="ECO:0000256" key="8">
    <source>
        <dbReference type="ARBA" id="ARBA00023012"/>
    </source>
</evidence>
<dbReference type="Pfam" id="PF13188">
    <property type="entry name" value="PAS_8"/>
    <property type="match status" value="1"/>
</dbReference>
<evidence type="ECO:0000256" key="4">
    <source>
        <dbReference type="ARBA" id="ARBA00022679"/>
    </source>
</evidence>
<feature type="transmembrane region" description="Helical" evidence="12">
    <location>
        <begin position="242"/>
        <end position="263"/>
    </location>
</feature>
<dbReference type="SMART" id="SM00448">
    <property type="entry name" value="REC"/>
    <property type="match status" value="2"/>
</dbReference>
<dbReference type="InterPro" id="IPR011006">
    <property type="entry name" value="CheY-like_superfamily"/>
</dbReference>
<dbReference type="SMART" id="SM00091">
    <property type="entry name" value="PAS"/>
    <property type="match status" value="2"/>
</dbReference>
<dbReference type="PRINTS" id="PR00344">
    <property type="entry name" value="BCTRLSENSOR"/>
</dbReference>
<accession>A0A2T0XRV2</accession>
<evidence type="ECO:0000256" key="2">
    <source>
        <dbReference type="ARBA" id="ARBA00012438"/>
    </source>
</evidence>
<feature type="modified residue" description="4-aspartylphosphate" evidence="11">
    <location>
        <position position="968"/>
    </location>
</feature>
<feature type="domain" description="PAC" evidence="16">
    <location>
        <begin position="351"/>
        <end position="403"/>
    </location>
</feature>
<dbReference type="CDD" id="cd00130">
    <property type="entry name" value="PAS"/>
    <property type="match status" value="1"/>
</dbReference>
<evidence type="ECO:0000256" key="3">
    <source>
        <dbReference type="ARBA" id="ARBA00022553"/>
    </source>
</evidence>
<dbReference type="RefSeq" id="WP_106151689.1">
    <property type="nucleotide sequence ID" value="NZ_PVTS01000002.1"/>
</dbReference>
<dbReference type="PROSITE" id="PS50110">
    <property type="entry name" value="RESPONSE_REGULATORY"/>
    <property type="match status" value="2"/>
</dbReference>
<evidence type="ECO:0000259" key="15">
    <source>
        <dbReference type="PROSITE" id="PS50112"/>
    </source>
</evidence>
<dbReference type="FunFam" id="1.10.287.130:FF:000002">
    <property type="entry name" value="Two-component osmosensing histidine kinase"/>
    <property type="match status" value="1"/>
</dbReference>
<feature type="domain" description="PAS" evidence="15">
    <location>
        <begin position="279"/>
        <end position="348"/>
    </location>
</feature>
<dbReference type="CDD" id="cd17546">
    <property type="entry name" value="REC_hyHK_CKI1_RcsC-like"/>
    <property type="match status" value="1"/>
</dbReference>
<dbReference type="PROSITE" id="PS50109">
    <property type="entry name" value="HIS_KIN"/>
    <property type="match status" value="1"/>
</dbReference>
<dbReference type="GO" id="GO:0000155">
    <property type="term" value="F:phosphorelay sensor kinase activity"/>
    <property type="evidence" value="ECO:0007669"/>
    <property type="project" value="InterPro"/>
</dbReference>
<dbReference type="InterPro" id="IPR005467">
    <property type="entry name" value="His_kinase_dom"/>
</dbReference>
<feature type="transmembrane region" description="Helical" evidence="12">
    <location>
        <begin position="30"/>
        <end position="51"/>
    </location>
</feature>
<evidence type="ECO:0000256" key="12">
    <source>
        <dbReference type="SAM" id="Phobius"/>
    </source>
</evidence>
<feature type="domain" description="Response regulatory" evidence="14">
    <location>
        <begin position="917"/>
        <end position="1033"/>
    </location>
</feature>
<evidence type="ECO:0000256" key="9">
    <source>
        <dbReference type="ARBA" id="ARBA00064003"/>
    </source>
</evidence>